<dbReference type="EMBL" id="LXQA010771349">
    <property type="protein sequence ID" value="MCI70233.1"/>
    <property type="molecule type" value="Genomic_DNA"/>
</dbReference>
<feature type="non-terminal residue" evidence="1">
    <location>
        <position position="1"/>
    </location>
</feature>
<keyword evidence="2" id="KW-1185">Reference proteome</keyword>
<dbReference type="AlphaFoldDB" id="A0A392U9P2"/>
<protein>
    <submittedName>
        <fullName evidence="1">Uncharacterized protein</fullName>
    </submittedName>
</protein>
<proteinExistence type="predicted"/>
<organism evidence="1 2">
    <name type="scientific">Trifolium medium</name>
    <dbReference type="NCBI Taxonomy" id="97028"/>
    <lineage>
        <taxon>Eukaryota</taxon>
        <taxon>Viridiplantae</taxon>
        <taxon>Streptophyta</taxon>
        <taxon>Embryophyta</taxon>
        <taxon>Tracheophyta</taxon>
        <taxon>Spermatophyta</taxon>
        <taxon>Magnoliopsida</taxon>
        <taxon>eudicotyledons</taxon>
        <taxon>Gunneridae</taxon>
        <taxon>Pentapetalae</taxon>
        <taxon>rosids</taxon>
        <taxon>fabids</taxon>
        <taxon>Fabales</taxon>
        <taxon>Fabaceae</taxon>
        <taxon>Papilionoideae</taxon>
        <taxon>50 kb inversion clade</taxon>
        <taxon>NPAAA clade</taxon>
        <taxon>Hologalegina</taxon>
        <taxon>IRL clade</taxon>
        <taxon>Trifolieae</taxon>
        <taxon>Trifolium</taxon>
    </lineage>
</organism>
<evidence type="ECO:0000313" key="2">
    <source>
        <dbReference type="Proteomes" id="UP000265520"/>
    </source>
</evidence>
<name>A0A392U9P2_9FABA</name>
<comment type="caution">
    <text evidence="1">The sequence shown here is derived from an EMBL/GenBank/DDBJ whole genome shotgun (WGS) entry which is preliminary data.</text>
</comment>
<accession>A0A392U9P2</accession>
<dbReference type="Proteomes" id="UP000265520">
    <property type="component" value="Unassembled WGS sequence"/>
</dbReference>
<sequence>YGRELLQLQQGEALDLADLALAHHPLK</sequence>
<evidence type="ECO:0000313" key="1">
    <source>
        <dbReference type="EMBL" id="MCI70233.1"/>
    </source>
</evidence>
<reference evidence="1 2" key="1">
    <citation type="journal article" date="2018" name="Front. Plant Sci.">
        <title>Red Clover (Trifolium pratense) and Zigzag Clover (T. medium) - A Picture of Genomic Similarities and Differences.</title>
        <authorList>
            <person name="Dluhosova J."/>
            <person name="Istvanek J."/>
            <person name="Nedelnik J."/>
            <person name="Repkova J."/>
        </authorList>
    </citation>
    <scope>NUCLEOTIDE SEQUENCE [LARGE SCALE GENOMIC DNA]</scope>
    <source>
        <strain evidence="2">cv. 10/8</strain>
        <tissue evidence="1">Leaf</tissue>
    </source>
</reference>